<evidence type="ECO:0000256" key="1">
    <source>
        <dbReference type="SAM" id="Phobius"/>
    </source>
</evidence>
<keyword evidence="1" id="KW-0812">Transmembrane</keyword>
<evidence type="ECO:0000313" key="2">
    <source>
        <dbReference type="EMBL" id="CAG6770713.1"/>
    </source>
</evidence>
<reference evidence="2" key="1">
    <citation type="submission" date="2021-05" db="EMBL/GenBank/DDBJ databases">
        <authorList>
            <person name="Alioto T."/>
            <person name="Alioto T."/>
            <person name="Gomez Garrido J."/>
        </authorList>
    </citation>
    <scope>NUCLEOTIDE SEQUENCE</scope>
</reference>
<organism evidence="2">
    <name type="scientific">Cacopsylla melanoneura</name>
    <dbReference type="NCBI Taxonomy" id="428564"/>
    <lineage>
        <taxon>Eukaryota</taxon>
        <taxon>Metazoa</taxon>
        <taxon>Ecdysozoa</taxon>
        <taxon>Arthropoda</taxon>
        <taxon>Hexapoda</taxon>
        <taxon>Insecta</taxon>
        <taxon>Pterygota</taxon>
        <taxon>Neoptera</taxon>
        <taxon>Paraneoptera</taxon>
        <taxon>Hemiptera</taxon>
        <taxon>Sternorrhyncha</taxon>
        <taxon>Psylloidea</taxon>
        <taxon>Psyllidae</taxon>
        <taxon>Psyllinae</taxon>
        <taxon>Cacopsylla</taxon>
    </lineage>
</organism>
<name>A0A8D9EY59_9HEMI</name>
<feature type="transmembrane region" description="Helical" evidence="1">
    <location>
        <begin position="90"/>
        <end position="110"/>
    </location>
</feature>
<keyword evidence="1" id="KW-0472">Membrane</keyword>
<feature type="transmembrane region" description="Helical" evidence="1">
    <location>
        <begin position="57"/>
        <end position="78"/>
    </location>
</feature>
<protein>
    <submittedName>
        <fullName evidence="2">Uncharacterized protein</fullName>
    </submittedName>
</protein>
<dbReference type="AlphaFoldDB" id="A0A8D9EY59"/>
<dbReference type="EMBL" id="HBUF01582648">
    <property type="protein sequence ID" value="CAG6770713.1"/>
    <property type="molecule type" value="Transcribed_RNA"/>
</dbReference>
<keyword evidence="1" id="KW-1133">Transmembrane helix</keyword>
<accession>A0A8D9EY59</accession>
<sequence length="112" mass="12896">MMEPFTCMILAIWHISCRVFLANLLPLLPFSRMMVSFLLSFSQSSASYGFRKWSTGFVFRSSMDHICLAYLLFISLFFREDFLQAVCVTFPSFLALYKAMAAILPALFLVHL</sequence>
<proteinExistence type="predicted"/>